<comment type="domain">
    <text evidence="9">The twin Cx2C motifs are involved in the recognition by the mitochondrial MIA40-ERV1 disulfide relay system. The formation of 2 disulfide bonds in the Cx2C motifs through dithiol/disulfide exchange reactions effectively traps the protein in the mitochondrial intermembrane space.</text>
</comment>
<keyword evidence="14" id="KW-1185">Reference proteome</keyword>
<evidence type="ECO:0000259" key="12">
    <source>
        <dbReference type="Pfam" id="PF16803"/>
    </source>
</evidence>
<evidence type="ECO:0000313" key="14">
    <source>
        <dbReference type="Proteomes" id="UP000027361"/>
    </source>
</evidence>
<dbReference type="OrthoDB" id="311633at2759"/>
<dbReference type="GO" id="GO:0046872">
    <property type="term" value="F:metal ion binding"/>
    <property type="evidence" value="ECO:0007669"/>
    <property type="project" value="UniProtKB-KW"/>
</dbReference>
<dbReference type="GO" id="GO:0051539">
    <property type="term" value="F:4 iron, 4 sulfur cluster binding"/>
    <property type="evidence" value="ECO:0007669"/>
    <property type="project" value="UniProtKB-KW"/>
</dbReference>
<organism evidence="13 14">
    <name type="scientific">Tilletiaria anomala (strain ATCC 24038 / CBS 436.72 / UBC 951)</name>
    <dbReference type="NCBI Taxonomy" id="1037660"/>
    <lineage>
        <taxon>Eukaryota</taxon>
        <taxon>Fungi</taxon>
        <taxon>Dikarya</taxon>
        <taxon>Basidiomycota</taxon>
        <taxon>Ustilaginomycotina</taxon>
        <taxon>Exobasidiomycetes</taxon>
        <taxon>Georgefischeriales</taxon>
        <taxon>Tilletiariaceae</taxon>
        <taxon>Tilletiaria</taxon>
    </lineage>
</organism>
<keyword evidence="3 9" id="KW-0004">4Fe-4S</keyword>
<keyword evidence="9" id="KW-0001">2Fe-2S</keyword>
<keyword evidence="6 9" id="KW-0408">Iron</keyword>
<dbReference type="InterPro" id="IPR046408">
    <property type="entry name" value="CIAPIN1"/>
</dbReference>
<feature type="binding site" evidence="9">
    <location>
        <position position="342"/>
    </location>
    <ligand>
        <name>[4Fe-4S] cluster</name>
        <dbReference type="ChEBI" id="CHEBI:49883"/>
    </ligand>
</feature>
<keyword evidence="7 9" id="KW-0411">Iron-sulfur</keyword>
<dbReference type="InterPro" id="IPR007785">
    <property type="entry name" value="Anamorsin"/>
</dbReference>
<feature type="binding site" evidence="9">
    <location>
        <position position="252"/>
    </location>
    <ligand>
        <name>[2Fe-2S] cluster</name>
        <dbReference type="ChEBI" id="CHEBI:190135"/>
    </ligand>
</feature>
<keyword evidence="5 9" id="KW-0479">Metal-binding</keyword>
<feature type="short sequence motif" description="Cx2C motif 2" evidence="9">
    <location>
        <begin position="342"/>
        <end position="345"/>
    </location>
</feature>
<dbReference type="OMA" id="CEPAVRG"/>
<dbReference type="GO" id="GO:0016226">
    <property type="term" value="P:iron-sulfur cluster assembly"/>
    <property type="evidence" value="ECO:0007669"/>
    <property type="project" value="UniProtKB-UniRule"/>
</dbReference>
<dbReference type="Proteomes" id="UP000027361">
    <property type="component" value="Unassembled WGS sequence"/>
</dbReference>
<dbReference type="InterPro" id="IPR031838">
    <property type="entry name" value="Dre2_N"/>
</dbReference>
<reference evidence="13 14" key="1">
    <citation type="submission" date="2014-05" db="EMBL/GenBank/DDBJ databases">
        <title>Draft genome sequence of a rare smut relative, Tilletiaria anomala UBC 951.</title>
        <authorList>
            <consortium name="DOE Joint Genome Institute"/>
            <person name="Toome M."/>
            <person name="Kuo A."/>
            <person name="Henrissat B."/>
            <person name="Lipzen A."/>
            <person name="Tritt A."/>
            <person name="Yoshinaga Y."/>
            <person name="Zane M."/>
            <person name="Barry K."/>
            <person name="Grigoriev I.V."/>
            <person name="Spatafora J.W."/>
            <person name="Aimea M.C."/>
        </authorList>
    </citation>
    <scope>NUCLEOTIDE SEQUENCE [LARGE SCALE GENOMIC DNA]</scope>
    <source>
        <strain evidence="13 14">UBC 951</strain>
    </source>
</reference>
<evidence type="ECO:0000259" key="11">
    <source>
        <dbReference type="Pfam" id="PF05093"/>
    </source>
</evidence>
<feature type="domain" description="Anamorsin C-terminal" evidence="11">
    <location>
        <begin position="241"/>
        <end position="361"/>
    </location>
</feature>
<dbReference type="STRING" id="1037660.A0A066WP14"/>
<evidence type="ECO:0000256" key="10">
    <source>
        <dbReference type="SAM" id="MobiDB-lite"/>
    </source>
</evidence>
<gene>
    <name evidence="13" type="ORF">K437DRAFT_231853</name>
</gene>
<dbReference type="GO" id="GO:0009055">
    <property type="term" value="F:electron transfer activity"/>
    <property type="evidence" value="ECO:0007669"/>
    <property type="project" value="UniProtKB-UniRule"/>
</dbReference>
<feature type="region of interest" description="Fe-S binding site B" evidence="9">
    <location>
        <begin position="331"/>
        <end position="345"/>
    </location>
</feature>
<feature type="region of interest" description="Disordered" evidence="10">
    <location>
        <begin position="139"/>
        <end position="171"/>
    </location>
</feature>
<name>A0A066WP14_TILAU</name>
<feature type="binding site" evidence="9">
    <location>
        <position position="230"/>
    </location>
    <ligand>
        <name>[2Fe-2S] cluster</name>
        <dbReference type="ChEBI" id="CHEBI:190135"/>
    </ligand>
</feature>
<dbReference type="Pfam" id="PF05093">
    <property type="entry name" value="CIAPIN1"/>
    <property type="match status" value="1"/>
</dbReference>
<dbReference type="PANTHER" id="PTHR13273">
    <property type="entry name" value="ANAMORSIN"/>
    <property type="match status" value="1"/>
</dbReference>
<evidence type="ECO:0000256" key="1">
    <source>
        <dbReference type="ARBA" id="ARBA00001966"/>
    </source>
</evidence>
<evidence type="ECO:0000256" key="3">
    <source>
        <dbReference type="ARBA" id="ARBA00022485"/>
    </source>
</evidence>
<feature type="binding site" evidence="9">
    <location>
        <position position="334"/>
    </location>
    <ligand>
        <name>[4Fe-4S] cluster</name>
        <dbReference type="ChEBI" id="CHEBI:49883"/>
    </ligand>
</feature>
<protein>
    <submittedName>
        <fullName evidence="13">DUF689-domain-containing protein</fullName>
    </submittedName>
</protein>
<evidence type="ECO:0000313" key="13">
    <source>
        <dbReference type="EMBL" id="KDN52749.1"/>
    </source>
</evidence>
<dbReference type="GO" id="GO:0051537">
    <property type="term" value="F:2 iron, 2 sulfur cluster binding"/>
    <property type="evidence" value="ECO:0007669"/>
    <property type="project" value="UniProtKB-UniRule"/>
</dbReference>
<dbReference type="EMBL" id="JMSN01000007">
    <property type="protein sequence ID" value="KDN52749.1"/>
    <property type="molecule type" value="Genomic_DNA"/>
</dbReference>
<comment type="domain">
    <text evidence="9">The N-terminal domain has structural similarity with S-adenosyl-L-methionine-dependent methyltransferases, but does not bind S-adenosyl-L-methionine. It is required for correct assembly of the 2 Fe-S clusters.</text>
</comment>
<accession>A0A066WP14</accession>
<evidence type="ECO:0000256" key="2">
    <source>
        <dbReference type="ARBA" id="ARBA00008169"/>
    </source>
</evidence>
<evidence type="ECO:0000256" key="4">
    <source>
        <dbReference type="ARBA" id="ARBA00022490"/>
    </source>
</evidence>
<comment type="similarity">
    <text evidence="2 9">Belongs to the anamorsin family.</text>
</comment>
<comment type="cofactor">
    <cofactor evidence="9">
        <name>[2Fe-2S] cluster</name>
        <dbReference type="ChEBI" id="CHEBI:190135"/>
    </cofactor>
</comment>
<dbReference type="FunCoup" id="A0A066WP14">
    <property type="interactions" value="298"/>
</dbReference>
<feature type="compositionally biased region" description="Polar residues" evidence="10">
    <location>
        <begin position="156"/>
        <end position="166"/>
    </location>
</feature>
<dbReference type="GeneID" id="25262800"/>
<feature type="binding site" evidence="9">
    <location>
        <position position="345"/>
    </location>
    <ligand>
        <name>[4Fe-4S] cluster</name>
        <dbReference type="ChEBI" id="CHEBI:49883"/>
    </ligand>
</feature>
<comment type="cofactor">
    <cofactor evidence="1 9">
        <name>[4Fe-4S] cluster</name>
        <dbReference type="ChEBI" id="CHEBI:49883"/>
    </cofactor>
</comment>
<dbReference type="AlphaFoldDB" id="A0A066WP14"/>
<comment type="domain">
    <text evidence="9">The C-terminal domain binds 2 Fe-S clusters but is otherwise mostly in an intrinsically disordered conformation.</text>
</comment>
<feature type="short sequence motif" description="Cx2C motif 1" evidence="9">
    <location>
        <begin position="331"/>
        <end position="334"/>
    </location>
</feature>
<dbReference type="RefSeq" id="XP_013245588.1">
    <property type="nucleotide sequence ID" value="XM_013390134.1"/>
</dbReference>
<feature type="domain" description="Fe-S cluster assembly protein Dre2 N-terminal" evidence="12">
    <location>
        <begin position="46"/>
        <end position="133"/>
    </location>
</feature>
<dbReference type="InParanoid" id="A0A066WP14"/>
<dbReference type="HOGENOM" id="CLU_054098_0_0_1"/>
<feature type="binding site" evidence="9">
    <location>
        <position position="249"/>
    </location>
    <ligand>
        <name>[2Fe-2S] cluster</name>
        <dbReference type="ChEBI" id="CHEBI:190135"/>
    </ligand>
</feature>
<evidence type="ECO:0000256" key="8">
    <source>
        <dbReference type="ARBA" id="ARBA00023128"/>
    </source>
</evidence>
<keyword evidence="8 9" id="KW-0496">Mitochondrion</keyword>
<sequence length="369" mass="38286">MDATELNGNGHAAAQSSKPVVVVGSMIAAQDGSYQRVVEQESAGGAKQVEMYMSDRITDGASSLTDSAFQSAHLIMPLQEAQNAVLLTALFSALEPGSSIAVENAGTNTTTAHEIEVLGKKVKAELLIAGFAELSIEGNGQQQRIQGRKPVAAGSSEASNGSTGASTALPLRRKLNGASAAGINRSAGSKAAKKALWATTPNSNAPLIDAEALLTAADKINPNAVRGSDCPPVQPGFSATGGTKRKKACKDCTCGLRELQDAEDAVAASGTGQWQQEIVQLAEEDNDLPDAKKQDSGVIRREVIETVMGADGKEKKVKRIHVETKGATSSCGSCFLGDAFRCSSCPYLGLPAFKPGETVQIPANMDDDI</sequence>
<feature type="binding site" evidence="9">
    <location>
        <position position="254"/>
    </location>
    <ligand>
        <name>[2Fe-2S] cluster</name>
        <dbReference type="ChEBI" id="CHEBI:190135"/>
    </ligand>
</feature>
<dbReference type="PANTHER" id="PTHR13273:SF14">
    <property type="entry name" value="ANAMORSIN"/>
    <property type="match status" value="1"/>
</dbReference>
<evidence type="ECO:0000256" key="6">
    <source>
        <dbReference type="ARBA" id="ARBA00023004"/>
    </source>
</evidence>
<comment type="subcellular location">
    <subcellularLocation>
        <location evidence="9">Cytoplasm</location>
    </subcellularLocation>
    <subcellularLocation>
        <location evidence="9">Mitochondrion intermembrane space</location>
    </subcellularLocation>
</comment>
<keyword evidence="4 9" id="KW-0963">Cytoplasm</keyword>
<dbReference type="Pfam" id="PF16803">
    <property type="entry name" value="DRE2_N"/>
    <property type="match status" value="1"/>
</dbReference>
<dbReference type="HAMAP" id="MF_03115">
    <property type="entry name" value="Anamorsin"/>
    <property type="match status" value="1"/>
</dbReference>
<comment type="caution">
    <text evidence="13">The sequence shown here is derived from an EMBL/GenBank/DDBJ whole genome shotgun (WGS) entry which is preliminary data.</text>
</comment>
<dbReference type="GO" id="GO:0005758">
    <property type="term" value="C:mitochondrial intermembrane space"/>
    <property type="evidence" value="ECO:0007669"/>
    <property type="project" value="UniProtKB-SubCell"/>
</dbReference>
<comment type="caution">
    <text evidence="9">Lacks conserved residue(s) required for the propagation of feature annotation.</text>
</comment>
<evidence type="ECO:0000256" key="5">
    <source>
        <dbReference type="ARBA" id="ARBA00022723"/>
    </source>
</evidence>
<proteinExistence type="inferred from homology"/>
<evidence type="ECO:0000256" key="7">
    <source>
        <dbReference type="ARBA" id="ARBA00023014"/>
    </source>
</evidence>
<feature type="binding site" evidence="9">
    <location>
        <position position="331"/>
    </location>
    <ligand>
        <name>[4Fe-4S] cluster</name>
        <dbReference type="ChEBI" id="CHEBI:49883"/>
    </ligand>
</feature>
<evidence type="ECO:0000256" key="9">
    <source>
        <dbReference type="HAMAP-Rule" id="MF_03115"/>
    </source>
</evidence>